<keyword evidence="2" id="KW-1185">Reference proteome</keyword>
<evidence type="ECO:0000313" key="2">
    <source>
        <dbReference type="Proteomes" id="UP000799324"/>
    </source>
</evidence>
<name>A0A6A6SZB5_9PLEO</name>
<organism evidence="1 2">
    <name type="scientific">Lophiostoma macrostomum CBS 122681</name>
    <dbReference type="NCBI Taxonomy" id="1314788"/>
    <lineage>
        <taxon>Eukaryota</taxon>
        <taxon>Fungi</taxon>
        <taxon>Dikarya</taxon>
        <taxon>Ascomycota</taxon>
        <taxon>Pezizomycotina</taxon>
        <taxon>Dothideomycetes</taxon>
        <taxon>Pleosporomycetidae</taxon>
        <taxon>Pleosporales</taxon>
        <taxon>Lophiostomataceae</taxon>
        <taxon>Lophiostoma</taxon>
    </lineage>
</organism>
<gene>
    <name evidence="1" type="ORF">K491DRAFT_728114</name>
</gene>
<reference evidence="1" key="1">
    <citation type="journal article" date="2020" name="Stud. Mycol.">
        <title>101 Dothideomycetes genomes: a test case for predicting lifestyles and emergence of pathogens.</title>
        <authorList>
            <person name="Haridas S."/>
            <person name="Albert R."/>
            <person name="Binder M."/>
            <person name="Bloem J."/>
            <person name="Labutti K."/>
            <person name="Salamov A."/>
            <person name="Andreopoulos B."/>
            <person name="Baker S."/>
            <person name="Barry K."/>
            <person name="Bills G."/>
            <person name="Bluhm B."/>
            <person name="Cannon C."/>
            <person name="Castanera R."/>
            <person name="Culley D."/>
            <person name="Daum C."/>
            <person name="Ezra D."/>
            <person name="Gonzalez J."/>
            <person name="Henrissat B."/>
            <person name="Kuo A."/>
            <person name="Liang C."/>
            <person name="Lipzen A."/>
            <person name="Lutzoni F."/>
            <person name="Magnuson J."/>
            <person name="Mondo S."/>
            <person name="Nolan M."/>
            <person name="Ohm R."/>
            <person name="Pangilinan J."/>
            <person name="Park H.-J."/>
            <person name="Ramirez L."/>
            <person name="Alfaro M."/>
            <person name="Sun H."/>
            <person name="Tritt A."/>
            <person name="Yoshinaga Y."/>
            <person name="Zwiers L.-H."/>
            <person name="Turgeon B."/>
            <person name="Goodwin S."/>
            <person name="Spatafora J."/>
            <person name="Crous P."/>
            <person name="Grigoriev I."/>
        </authorList>
    </citation>
    <scope>NUCLEOTIDE SEQUENCE</scope>
    <source>
        <strain evidence="1">CBS 122681</strain>
    </source>
</reference>
<evidence type="ECO:0000313" key="1">
    <source>
        <dbReference type="EMBL" id="KAF2651953.1"/>
    </source>
</evidence>
<sequence>MTVKRPAVPTPWEIAIINITDRLKTASSTVNYGVSLRTTGMQLAPLTGGLPSAHVVKNAQNIYHQGAEEITQGLTPFELRTKLQGVGLDKTCTVVAWACNYNDFYAAETILRGHNAVVLKVDEVQPSFSTVRLLDLLRFLTTFQVFGLKEIYTAMYPRESVRLWHTAEVDAYALAKIVEKTLELTSELIK</sequence>
<dbReference type="Proteomes" id="UP000799324">
    <property type="component" value="Unassembled WGS sequence"/>
</dbReference>
<protein>
    <submittedName>
        <fullName evidence="1">Uncharacterized protein</fullName>
    </submittedName>
</protein>
<dbReference type="EMBL" id="MU004413">
    <property type="protein sequence ID" value="KAF2651953.1"/>
    <property type="molecule type" value="Genomic_DNA"/>
</dbReference>
<proteinExistence type="predicted"/>
<dbReference type="AlphaFoldDB" id="A0A6A6SZB5"/>
<accession>A0A6A6SZB5</accession>